<keyword evidence="1" id="KW-0812">Transmembrane</keyword>
<keyword evidence="3" id="KW-1185">Reference proteome</keyword>
<name>A0A517YNK5_9BACT</name>
<reference evidence="2 3" key="1">
    <citation type="submission" date="2019-02" db="EMBL/GenBank/DDBJ databases">
        <title>Deep-cultivation of Planctomycetes and their phenomic and genomic characterization uncovers novel biology.</title>
        <authorList>
            <person name="Wiegand S."/>
            <person name="Jogler M."/>
            <person name="Boedeker C."/>
            <person name="Pinto D."/>
            <person name="Vollmers J."/>
            <person name="Rivas-Marin E."/>
            <person name="Kohn T."/>
            <person name="Peeters S.H."/>
            <person name="Heuer A."/>
            <person name="Rast P."/>
            <person name="Oberbeckmann S."/>
            <person name="Bunk B."/>
            <person name="Jeske O."/>
            <person name="Meyerdierks A."/>
            <person name="Storesund J.E."/>
            <person name="Kallscheuer N."/>
            <person name="Luecker S."/>
            <person name="Lage O.M."/>
            <person name="Pohl T."/>
            <person name="Merkel B.J."/>
            <person name="Hornburger P."/>
            <person name="Mueller R.-W."/>
            <person name="Bruemmer F."/>
            <person name="Labrenz M."/>
            <person name="Spormann A.M."/>
            <person name="Op den Camp H."/>
            <person name="Overmann J."/>
            <person name="Amann R."/>
            <person name="Jetten M.S.M."/>
            <person name="Mascher T."/>
            <person name="Medema M.H."/>
            <person name="Devos D.P."/>
            <person name="Kaster A.-K."/>
            <person name="Ovreas L."/>
            <person name="Rohde M."/>
            <person name="Galperin M.Y."/>
            <person name="Jogler C."/>
        </authorList>
    </citation>
    <scope>NUCLEOTIDE SEQUENCE [LARGE SCALE GENOMIC DNA]</scope>
    <source>
        <strain evidence="2 3">ETA_A8</strain>
    </source>
</reference>
<dbReference type="RefSeq" id="WP_145099534.1">
    <property type="nucleotide sequence ID" value="NZ_CP036274.1"/>
</dbReference>
<dbReference type="Proteomes" id="UP000315017">
    <property type="component" value="Chromosome"/>
</dbReference>
<keyword evidence="1" id="KW-0472">Membrane</keyword>
<gene>
    <name evidence="2" type="ORF">ETAA8_69590</name>
</gene>
<organism evidence="2 3">
    <name type="scientific">Anatilimnocola aggregata</name>
    <dbReference type="NCBI Taxonomy" id="2528021"/>
    <lineage>
        <taxon>Bacteria</taxon>
        <taxon>Pseudomonadati</taxon>
        <taxon>Planctomycetota</taxon>
        <taxon>Planctomycetia</taxon>
        <taxon>Pirellulales</taxon>
        <taxon>Pirellulaceae</taxon>
        <taxon>Anatilimnocola</taxon>
    </lineage>
</organism>
<feature type="transmembrane region" description="Helical" evidence="1">
    <location>
        <begin position="47"/>
        <end position="68"/>
    </location>
</feature>
<sequence>MEIVTAILHWLPQVPFVPLATLLASIVAIAIWDSLAKPLGIEQQRWIPAAVGFVSSILVIAQAMHLVWEITKAQWNKLCEKKAFRERFADLSYVEKRLLFEHFVRPGRRHTCAGLDLEMLQQYIKEGWIIAAIGNPHEDYINCSLRRDVFEYLCKNRNLVEIPAST</sequence>
<protein>
    <submittedName>
        <fullName evidence="2">Uncharacterized protein</fullName>
    </submittedName>
</protein>
<keyword evidence="1" id="KW-1133">Transmembrane helix</keyword>
<feature type="transmembrane region" description="Helical" evidence="1">
    <location>
        <begin position="16"/>
        <end position="35"/>
    </location>
</feature>
<accession>A0A517YNK5</accession>
<evidence type="ECO:0000256" key="1">
    <source>
        <dbReference type="SAM" id="Phobius"/>
    </source>
</evidence>
<proteinExistence type="predicted"/>
<evidence type="ECO:0000313" key="3">
    <source>
        <dbReference type="Proteomes" id="UP000315017"/>
    </source>
</evidence>
<evidence type="ECO:0000313" key="2">
    <source>
        <dbReference type="EMBL" id="QDU31799.1"/>
    </source>
</evidence>
<dbReference type="KEGG" id="aagg:ETAA8_69590"/>
<dbReference type="EMBL" id="CP036274">
    <property type="protein sequence ID" value="QDU31799.1"/>
    <property type="molecule type" value="Genomic_DNA"/>
</dbReference>
<dbReference type="AlphaFoldDB" id="A0A517YNK5"/>